<reference evidence="13" key="1">
    <citation type="submission" date="2018-05" db="EMBL/GenBank/DDBJ databases">
        <authorList>
            <person name="Lanie J.A."/>
            <person name="Ng W.-L."/>
            <person name="Kazmierczak K.M."/>
            <person name="Andrzejewski T.M."/>
            <person name="Davidsen T.M."/>
            <person name="Wayne K.J."/>
            <person name="Tettelin H."/>
            <person name="Glass J.I."/>
            <person name="Rusch D."/>
            <person name="Podicherti R."/>
            <person name="Tsui H.-C.T."/>
            <person name="Winkler M.E."/>
        </authorList>
    </citation>
    <scope>NUCLEOTIDE SEQUENCE</scope>
</reference>
<protein>
    <recommendedName>
        <fullName evidence="5">Ribosomal large subunit pseudouridine synthase C</fullName>
        <ecNumber evidence="4">5.4.99.24</ecNumber>
    </recommendedName>
    <alternativeName>
        <fullName evidence="9">23S rRNA pseudouridine(955/2504/2580) synthase</fullName>
    </alternativeName>
    <alternativeName>
        <fullName evidence="10">rRNA pseudouridylate synthase C</fullName>
    </alternativeName>
    <alternativeName>
        <fullName evidence="11">rRNA-uridine isomerase C</fullName>
    </alternativeName>
</protein>
<dbReference type="InterPro" id="IPR036986">
    <property type="entry name" value="S4_RNA-bd_sf"/>
</dbReference>
<gene>
    <name evidence="13" type="ORF">METZ01_LOCUS37890</name>
</gene>
<evidence type="ECO:0000256" key="10">
    <source>
        <dbReference type="ARBA" id="ARBA00031975"/>
    </source>
</evidence>
<dbReference type="InterPro" id="IPR006225">
    <property type="entry name" value="PsdUridine_synth_RluC/D"/>
</dbReference>
<dbReference type="GO" id="GO:0003723">
    <property type="term" value="F:RNA binding"/>
    <property type="evidence" value="ECO:0007669"/>
    <property type="project" value="UniProtKB-KW"/>
</dbReference>
<comment type="similarity">
    <text evidence="3">Belongs to the pseudouridine synthase RluA family.</text>
</comment>
<dbReference type="GO" id="GO:0000455">
    <property type="term" value="P:enzyme-directed rRNA pseudouridine synthesis"/>
    <property type="evidence" value="ECO:0007669"/>
    <property type="project" value="TreeGrafter"/>
</dbReference>
<evidence type="ECO:0000256" key="11">
    <source>
        <dbReference type="ARBA" id="ARBA00033053"/>
    </source>
</evidence>
<keyword evidence="6" id="KW-0698">rRNA processing</keyword>
<dbReference type="InterPro" id="IPR006145">
    <property type="entry name" value="PsdUridine_synth_RsuA/RluA"/>
</dbReference>
<dbReference type="EMBL" id="UINC01001617">
    <property type="protein sequence ID" value="SUZ85036.1"/>
    <property type="molecule type" value="Genomic_DNA"/>
</dbReference>
<dbReference type="NCBIfam" id="TIGR00005">
    <property type="entry name" value="rluA_subfam"/>
    <property type="match status" value="1"/>
</dbReference>
<evidence type="ECO:0000256" key="1">
    <source>
        <dbReference type="ARBA" id="ARBA00000381"/>
    </source>
</evidence>
<evidence type="ECO:0000256" key="5">
    <source>
        <dbReference type="ARBA" id="ARBA00017128"/>
    </source>
</evidence>
<evidence type="ECO:0000256" key="3">
    <source>
        <dbReference type="ARBA" id="ARBA00010876"/>
    </source>
</evidence>
<dbReference type="PROSITE" id="PS01129">
    <property type="entry name" value="PSI_RLU"/>
    <property type="match status" value="1"/>
</dbReference>
<dbReference type="Pfam" id="PF00849">
    <property type="entry name" value="PseudoU_synth_2"/>
    <property type="match status" value="1"/>
</dbReference>
<evidence type="ECO:0000256" key="2">
    <source>
        <dbReference type="ARBA" id="ARBA00002876"/>
    </source>
</evidence>
<comment type="catalytic activity">
    <reaction evidence="1">
        <text>uridine(955/2504/2580) in 23S rRNA = pseudouridine(955/2504/2580) in 23S rRNA</text>
        <dbReference type="Rhea" id="RHEA:42528"/>
        <dbReference type="Rhea" id="RHEA-COMP:10099"/>
        <dbReference type="Rhea" id="RHEA-COMP:10100"/>
        <dbReference type="ChEBI" id="CHEBI:65314"/>
        <dbReference type="ChEBI" id="CHEBI:65315"/>
        <dbReference type="EC" id="5.4.99.24"/>
    </reaction>
</comment>
<evidence type="ECO:0000259" key="12">
    <source>
        <dbReference type="SMART" id="SM00363"/>
    </source>
</evidence>
<evidence type="ECO:0000256" key="8">
    <source>
        <dbReference type="ARBA" id="ARBA00023235"/>
    </source>
</evidence>
<evidence type="ECO:0000313" key="13">
    <source>
        <dbReference type="EMBL" id="SUZ85036.1"/>
    </source>
</evidence>
<dbReference type="PANTHER" id="PTHR21600:SF92">
    <property type="entry name" value="RIBOSOMAL LARGE SUBUNIT PSEUDOURIDINE SYNTHASE C"/>
    <property type="match status" value="1"/>
</dbReference>
<dbReference type="SMART" id="SM00363">
    <property type="entry name" value="S4"/>
    <property type="match status" value="1"/>
</dbReference>
<dbReference type="PANTHER" id="PTHR21600">
    <property type="entry name" value="MITOCHONDRIAL RNA PSEUDOURIDINE SYNTHASE"/>
    <property type="match status" value="1"/>
</dbReference>
<dbReference type="InterPro" id="IPR006224">
    <property type="entry name" value="PsdUridine_synth_RluA-like_CS"/>
</dbReference>
<dbReference type="Gene3D" id="3.10.290.10">
    <property type="entry name" value="RNA-binding S4 domain"/>
    <property type="match status" value="1"/>
</dbReference>
<keyword evidence="7" id="KW-0694">RNA-binding</keyword>
<dbReference type="Gene3D" id="3.30.2350.10">
    <property type="entry name" value="Pseudouridine synthase"/>
    <property type="match status" value="1"/>
</dbReference>
<sequence>MQEKLKNFNHLKRSKVRNIIITDEESGQRIDNFIQRFLPSVPKNRIYNIIRRGEVRINGGRVGPSYKLLCNDKLRLPPVYENKNVLTKKSIKKNWVVNTIIFEDKNILVLNKPSGIAVHGGSGINYGVIECVREVRADLHKASLAHRLDRETSGCLILSKKRSALRYLHEKFRSGLIEKNYFALVLGHWELGEKLFDFPLLVSYRKEKERHVIVDKKNGKPSKTIFRLIKSNKKYSLLHCQPLTGRTHQIRVHLSHLGYPILGDEKYGDFSENKKLRKLGLKRLFLHAQSIAFKDHNDNEKHFTASLSSDLDNFIDKIFSE</sequence>
<evidence type="ECO:0000256" key="9">
    <source>
        <dbReference type="ARBA" id="ARBA00030705"/>
    </source>
</evidence>
<name>A0A381R010_9ZZZZ</name>
<dbReference type="EC" id="5.4.99.24" evidence="4"/>
<dbReference type="Pfam" id="PF01479">
    <property type="entry name" value="S4"/>
    <property type="match status" value="1"/>
</dbReference>
<dbReference type="InterPro" id="IPR002942">
    <property type="entry name" value="S4_RNA-bd"/>
</dbReference>
<organism evidence="13">
    <name type="scientific">marine metagenome</name>
    <dbReference type="NCBI Taxonomy" id="408172"/>
    <lineage>
        <taxon>unclassified sequences</taxon>
        <taxon>metagenomes</taxon>
        <taxon>ecological metagenomes</taxon>
    </lineage>
</organism>
<dbReference type="CDD" id="cd00165">
    <property type="entry name" value="S4"/>
    <property type="match status" value="1"/>
</dbReference>
<dbReference type="SUPFAM" id="SSF55174">
    <property type="entry name" value="Alpha-L RNA-binding motif"/>
    <property type="match status" value="1"/>
</dbReference>
<dbReference type="CDD" id="cd02869">
    <property type="entry name" value="PseudoU_synth_RluA_like"/>
    <property type="match status" value="1"/>
</dbReference>
<dbReference type="InterPro" id="IPR050188">
    <property type="entry name" value="RluA_PseudoU_synthase"/>
</dbReference>
<evidence type="ECO:0000256" key="4">
    <source>
        <dbReference type="ARBA" id="ARBA00012785"/>
    </source>
</evidence>
<dbReference type="InterPro" id="IPR020103">
    <property type="entry name" value="PsdUridine_synth_cat_dom_sf"/>
</dbReference>
<proteinExistence type="inferred from homology"/>
<dbReference type="AlphaFoldDB" id="A0A381R010"/>
<comment type="function">
    <text evidence="2">Responsible for synthesis of pseudouridine from uracil at positions 955, 2504 and 2580 in 23S ribosomal RNA.</text>
</comment>
<accession>A0A381R010</accession>
<dbReference type="PROSITE" id="PS50889">
    <property type="entry name" value="S4"/>
    <property type="match status" value="1"/>
</dbReference>
<evidence type="ECO:0000256" key="7">
    <source>
        <dbReference type="ARBA" id="ARBA00022884"/>
    </source>
</evidence>
<dbReference type="SUPFAM" id="SSF55120">
    <property type="entry name" value="Pseudouridine synthase"/>
    <property type="match status" value="1"/>
</dbReference>
<keyword evidence="8" id="KW-0413">Isomerase</keyword>
<dbReference type="GO" id="GO:0160141">
    <property type="term" value="F:23S rRNA pseudouridine(955/2504/2580) synthase activity"/>
    <property type="evidence" value="ECO:0007669"/>
    <property type="project" value="UniProtKB-EC"/>
</dbReference>
<evidence type="ECO:0000256" key="6">
    <source>
        <dbReference type="ARBA" id="ARBA00022552"/>
    </source>
</evidence>
<feature type="domain" description="RNA-binding S4" evidence="12">
    <location>
        <begin position="28"/>
        <end position="92"/>
    </location>
</feature>